<sequence>MPLFASSAPRVPRPLAGHDDAALVQALGGSGAEAAFAEIYERYWYELYAAAYRKLGAAELAEEVVHDVLAALWQRRAQLAIEHLKSYLLGAARFRTIDALRARLAYTHYLDHQRAHAPEADSSTEQSLAASDLSAALLDGLLQLPAHTQAVFRLSRFEHRSVPEIASRLNLSPKTVEYHLTRALKLLRVSLRDFVLLALWWCC</sequence>
<dbReference type="Gene3D" id="1.10.10.10">
    <property type="entry name" value="Winged helix-like DNA-binding domain superfamily/Winged helix DNA-binding domain"/>
    <property type="match status" value="1"/>
</dbReference>
<dbReference type="PANTHER" id="PTHR43133:SF46">
    <property type="entry name" value="RNA POLYMERASE SIGMA-70 FACTOR ECF SUBFAMILY"/>
    <property type="match status" value="1"/>
</dbReference>
<dbReference type="OrthoDB" id="679904at2"/>
<dbReference type="InterPro" id="IPR036388">
    <property type="entry name" value="WH-like_DNA-bd_sf"/>
</dbReference>
<dbReference type="Pfam" id="PF08281">
    <property type="entry name" value="Sigma70_r4_2"/>
    <property type="match status" value="1"/>
</dbReference>
<evidence type="ECO:0000256" key="2">
    <source>
        <dbReference type="ARBA" id="ARBA00023015"/>
    </source>
</evidence>
<dbReference type="InterPro" id="IPR014284">
    <property type="entry name" value="RNA_pol_sigma-70_dom"/>
</dbReference>
<feature type="domain" description="RNA polymerase sigma factor 70 region 4 type 2" evidence="6">
    <location>
        <begin position="136"/>
        <end position="187"/>
    </location>
</feature>
<dbReference type="AlphaFoldDB" id="A0A502GWM8"/>
<dbReference type="GO" id="GO:0006352">
    <property type="term" value="P:DNA-templated transcription initiation"/>
    <property type="evidence" value="ECO:0007669"/>
    <property type="project" value="InterPro"/>
</dbReference>
<dbReference type="EMBL" id="RCYZ01000005">
    <property type="protein sequence ID" value="TPG65393.1"/>
    <property type="molecule type" value="Genomic_DNA"/>
</dbReference>
<dbReference type="InterPro" id="IPR039425">
    <property type="entry name" value="RNA_pol_sigma-70-like"/>
</dbReference>
<dbReference type="Proteomes" id="UP000317646">
    <property type="component" value="Unassembled WGS sequence"/>
</dbReference>
<dbReference type="Pfam" id="PF04542">
    <property type="entry name" value="Sigma70_r2"/>
    <property type="match status" value="1"/>
</dbReference>
<accession>A0A502GWM8</accession>
<dbReference type="PANTHER" id="PTHR43133">
    <property type="entry name" value="RNA POLYMERASE ECF-TYPE SIGMA FACTO"/>
    <property type="match status" value="1"/>
</dbReference>
<keyword evidence="4" id="KW-0804">Transcription</keyword>
<reference evidence="7 8" key="1">
    <citation type="journal article" date="2019" name="Environ. Microbiol.">
        <title>Species interactions and distinct microbial communities in high Arctic permafrost affected cryosols are associated with the CH4 and CO2 gas fluxes.</title>
        <authorList>
            <person name="Altshuler I."/>
            <person name="Hamel J."/>
            <person name="Turney S."/>
            <person name="Magnuson E."/>
            <person name="Levesque R."/>
            <person name="Greer C."/>
            <person name="Whyte L.G."/>
        </authorList>
    </citation>
    <scope>NUCLEOTIDE SEQUENCE [LARGE SCALE GENOMIC DNA]</scope>
    <source>
        <strain evidence="7 8">S9.2P</strain>
    </source>
</reference>
<name>A0A502GWM8_9BACT</name>
<organism evidence="7 8">
    <name type="scientific">Hymenobacter nivis</name>
    <dbReference type="NCBI Taxonomy" id="1850093"/>
    <lineage>
        <taxon>Bacteria</taxon>
        <taxon>Pseudomonadati</taxon>
        <taxon>Bacteroidota</taxon>
        <taxon>Cytophagia</taxon>
        <taxon>Cytophagales</taxon>
        <taxon>Hymenobacteraceae</taxon>
        <taxon>Hymenobacter</taxon>
    </lineage>
</organism>
<dbReference type="NCBIfam" id="TIGR02937">
    <property type="entry name" value="sigma70-ECF"/>
    <property type="match status" value="1"/>
</dbReference>
<dbReference type="InterPro" id="IPR013249">
    <property type="entry name" value="RNA_pol_sigma70_r4_t2"/>
</dbReference>
<dbReference type="SUPFAM" id="SSF88946">
    <property type="entry name" value="Sigma2 domain of RNA polymerase sigma factors"/>
    <property type="match status" value="1"/>
</dbReference>
<dbReference type="Gene3D" id="1.10.1740.10">
    <property type="match status" value="1"/>
</dbReference>
<evidence type="ECO:0000256" key="1">
    <source>
        <dbReference type="ARBA" id="ARBA00010641"/>
    </source>
</evidence>
<evidence type="ECO:0000256" key="3">
    <source>
        <dbReference type="ARBA" id="ARBA00023082"/>
    </source>
</evidence>
<evidence type="ECO:0000259" key="6">
    <source>
        <dbReference type="Pfam" id="PF08281"/>
    </source>
</evidence>
<dbReference type="InterPro" id="IPR007627">
    <property type="entry name" value="RNA_pol_sigma70_r2"/>
</dbReference>
<dbReference type="InterPro" id="IPR013324">
    <property type="entry name" value="RNA_pol_sigma_r3/r4-like"/>
</dbReference>
<dbReference type="GO" id="GO:0003677">
    <property type="term" value="F:DNA binding"/>
    <property type="evidence" value="ECO:0007669"/>
    <property type="project" value="InterPro"/>
</dbReference>
<feature type="domain" description="RNA polymerase sigma-70 region 2" evidence="5">
    <location>
        <begin position="40"/>
        <end position="103"/>
    </location>
</feature>
<proteinExistence type="inferred from homology"/>
<evidence type="ECO:0000259" key="5">
    <source>
        <dbReference type="Pfam" id="PF04542"/>
    </source>
</evidence>
<evidence type="ECO:0000313" key="7">
    <source>
        <dbReference type="EMBL" id="TPG65393.1"/>
    </source>
</evidence>
<gene>
    <name evidence="7" type="ORF">EAH73_13025</name>
</gene>
<keyword evidence="2" id="KW-0805">Transcription regulation</keyword>
<dbReference type="GO" id="GO:0016987">
    <property type="term" value="F:sigma factor activity"/>
    <property type="evidence" value="ECO:0007669"/>
    <property type="project" value="UniProtKB-KW"/>
</dbReference>
<comment type="caution">
    <text evidence="7">The sequence shown here is derived from an EMBL/GenBank/DDBJ whole genome shotgun (WGS) entry which is preliminary data.</text>
</comment>
<dbReference type="RefSeq" id="WP_140467223.1">
    <property type="nucleotide sequence ID" value="NZ_RCYZ01000005.1"/>
</dbReference>
<keyword evidence="8" id="KW-1185">Reference proteome</keyword>
<keyword evidence="3" id="KW-0731">Sigma factor</keyword>
<protein>
    <submittedName>
        <fullName evidence="7">Sigma-70 family RNA polymerase sigma factor</fullName>
    </submittedName>
</protein>
<evidence type="ECO:0000313" key="8">
    <source>
        <dbReference type="Proteomes" id="UP000317646"/>
    </source>
</evidence>
<dbReference type="SUPFAM" id="SSF88659">
    <property type="entry name" value="Sigma3 and sigma4 domains of RNA polymerase sigma factors"/>
    <property type="match status" value="1"/>
</dbReference>
<dbReference type="InterPro" id="IPR013325">
    <property type="entry name" value="RNA_pol_sigma_r2"/>
</dbReference>
<evidence type="ECO:0000256" key="4">
    <source>
        <dbReference type="ARBA" id="ARBA00023163"/>
    </source>
</evidence>
<comment type="similarity">
    <text evidence="1">Belongs to the sigma-70 factor family. ECF subfamily.</text>
</comment>